<feature type="transmembrane region" description="Helical" evidence="2">
    <location>
        <begin position="20"/>
        <end position="38"/>
    </location>
</feature>
<dbReference type="EMBL" id="LDRB01000025">
    <property type="protein sequence ID" value="KTR40875.1"/>
    <property type="molecule type" value="Genomic_DNA"/>
</dbReference>
<proteinExistence type="predicted"/>
<accession>A0ABR5S7C9</accession>
<comment type="caution">
    <text evidence="3">The sequence shown here is derived from an EMBL/GenBank/DDBJ whole genome shotgun (WGS) entry which is preliminary data.</text>
</comment>
<keyword evidence="2" id="KW-1133">Transmembrane helix</keyword>
<evidence type="ECO:0000256" key="2">
    <source>
        <dbReference type="SAM" id="Phobius"/>
    </source>
</evidence>
<organism evidence="3 4">
    <name type="scientific">Curtobacterium oceanosedimentum</name>
    <dbReference type="NCBI Taxonomy" id="465820"/>
    <lineage>
        <taxon>Bacteria</taxon>
        <taxon>Bacillati</taxon>
        <taxon>Actinomycetota</taxon>
        <taxon>Actinomycetes</taxon>
        <taxon>Micrococcales</taxon>
        <taxon>Microbacteriaceae</taxon>
        <taxon>Curtobacterium</taxon>
    </lineage>
</organism>
<evidence type="ECO:0000313" key="4">
    <source>
        <dbReference type="Proteomes" id="UP000078335"/>
    </source>
</evidence>
<protein>
    <submittedName>
        <fullName evidence="3">Uncharacterized protein</fullName>
    </submittedName>
</protein>
<evidence type="ECO:0000313" key="3">
    <source>
        <dbReference type="EMBL" id="KTR40875.1"/>
    </source>
</evidence>
<feature type="region of interest" description="Disordered" evidence="1">
    <location>
        <begin position="45"/>
        <end position="67"/>
    </location>
</feature>
<dbReference type="Proteomes" id="UP000078335">
    <property type="component" value="Unassembled WGS sequence"/>
</dbReference>
<keyword evidence="4" id="KW-1185">Reference proteome</keyword>
<keyword evidence="2" id="KW-0812">Transmembrane</keyword>
<name>A0ABR5S7C9_9MICO</name>
<keyword evidence="2" id="KW-0472">Membrane</keyword>
<sequence length="67" mass="7129">MPNCIRASVADSWSVLVLEHALVLELVLVLVLVQVFVLEHVPSGRAARATRSVGGDATPAARRARSP</sequence>
<gene>
    <name evidence="3" type="ORF">NS263_06220</name>
</gene>
<evidence type="ECO:0000256" key="1">
    <source>
        <dbReference type="SAM" id="MobiDB-lite"/>
    </source>
</evidence>
<reference evidence="3 4" key="1">
    <citation type="journal article" date="2016" name="Front. Microbiol.">
        <title>Genomic Resource of Rice Seed Associated Bacteria.</title>
        <authorList>
            <person name="Midha S."/>
            <person name="Bansal K."/>
            <person name="Sharma S."/>
            <person name="Kumar N."/>
            <person name="Patil P.P."/>
            <person name="Chaudhry V."/>
            <person name="Patil P.B."/>
        </authorList>
    </citation>
    <scope>NUCLEOTIDE SEQUENCE [LARGE SCALE GENOMIC DNA]</scope>
    <source>
        <strain evidence="3 4">NS263</strain>
    </source>
</reference>